<gene>
    <name evidence="2" type="ordered locus">Bresu_1154</name>
</gene>
<dbReference type="SUPFAM" id="SSF53756">
    <property type="entry name" value="UDP-Glycosyltransferase/glycogen phosphorylase"/>
    <property type="match status" value="1"/>
</dbReference>
<dbReference type="HOGENOM" id="CLU_009583_6_2_5"/>
<organism evidence="2 3">
    <name type="scientific">Brevundimonas subvibrioides (strain ATCC 15264 / DSM 4735 / LMG 14903 / NBRC 16000 / CB 81)</name>
    <name type="common">Caulobacter subvibrioides</name>
    <dbReference type="NCBI Taxonomy" id="633149"/>
    <lineage>
        <taxon>Bacteria</taxon>
        <taxon>Pseudomonadati</taxon>
        <taxon>Pseudomonadota</taxon>
        <taxon>Alphaproteobacteria</taxon>
        <taxon>Caulobacterales</taxon>
        <taxon>Caulobacteraceae</taxon>
        <taxon>Brevundimonas</taxon>
    </lineage>
</organism>
<dbReference type="CDD" id="cd03801">
    <property type="entry name" value="GT4_PimA-like"/>
    <property type="match status" value="1"/>
</dbReference>
<proteinExistence type="predicted"/>
<dbReference type="GO" id="GO:0016757">
    <property type="term" value="F:glycosyltransferase activity"/>
    <property type="evidence" value="ECO:0007669"/>
    <property type="project" value="UniProtKB-ARBA"/>
</dbReference>
<dbReference type="Proteomes" id="UP000002696">
    <property type="component" value="Chromosome"/>
</dbReference>
<feature type="domain" description="Glycosyltransferase subfamily 4-like N-terminal" evidence="1">
    <location>
        <begin position="16"/>
        <end position="175"/>
    </location>
</feature>
<dbReference type="Pfam" id="PF13439">
    <property type="entry name" value="Glyco_transf_4"/>
    <property type="match status" value="1"/>
</dbReference>
<dbReference type="Pfam" id="PF13692">
    <property type="entry name" value="Glyco_trans_1_4"/>
    <property type="match status" value="1"/>
</dbReference>
<dbReference type="KEGG" id="bsb:Bresu_1154"/>
<dbReference type="RefSeq" id="WP_013268569.1">
    <property type="nucleotide sequence ID" value="NC_014375.1"/>
</dbReference>
<name>D9QP33_BRESC</name>
<keyword evidence="3" id="KW-1185">Reference proteome</keyword>
<sequence length="381" mass="41659">MKREGIAILDPLGSHGGFHYYTDGLAEGVAHAGRRVVLYGYDLAPKPTAKYLRQSAFKDLYGPASKWLRALRYLGFLTRALVDARARRLEIVHMHSFHYDARELIAACLSRLLGFKLVVTLHDIDSFGSSSGKAGRSAITALADGLVVHNEFSRVALNPAGAPPGRAPVAVIPHGHYADRWGDSVSRAAARTSLGLPGDRTVALFFGNPRSEKGLDILLEALRLVQNKNLLVLVAGRIEENDLAGLRALEAGELAGRLRIDAGWIDDNAIADYYAAADIVVLPYLRIYESGVAIMAMTFGRCVVYSDLPPLLETVGTEGVSFRTKDPVDLAVTLDRLVQTHVNLDELGQRARRKVLSDRSWLKIGADTVRLYDAATARREH</sequence>
<dbReference type="AlphaFoldDB" id="D9QP33"/>
<dbReference type="InterPro" id="IPR028098">
    <property type="entry name" value="Glyco_trans_4-like_N"/>
</dbReference>
<evidence type="ECO:0000259" key="1">
    <source>
        <dbReference type="Pfam" id="PF13439"/>
    </source>
</evidence>
<reference evidence="3" key="1">
    <citation type="journal article" date="2011" name="J. Bacteriol.">
        <title>Genome sequences of eight morphologically diverse alphaproteobacteria.</title>
        <authorList>
            <consortium name="US DOE Joint Genome Institute"/>
            <person name="Brown P.J."/>
            <person name="Kysela D.T."/>
            <person name="Buechlein A."/>
            <person name="Hemmerich C."/>
            <person name="Brun Y.V."/>
        </authorList>
    </citation>
    <scope>NUCLEOTIDE SEQUENCE [LARGE SCALE GENOMIC DNA]</scope>
    <source>
        <strain evidence="3">ATCC 15264 / DSM 4735 / LMG 14903 / NBRC 16000 / CB 81</strain>
    </source>
</reference>
<evidence type="ECO:0000313" key="2">
    <source>
        <dbReference type="EMBL" id="ADL00466.1"/>
    </source>
</evidence>
<dbReference type="InParanoid" id="D9QP33"/>
<keyword evidence="2" id="KW-0808">Transferase</keyword>
<dbReference type="EMBL" id="CP002102">
    <property type="protein sequence ID" value="ADL00466.1"/>
    <property type="molecule type" value="Genomic_DNA"/>
</dbReference>
<protein>
    <submittedName>
        <fullName evidence="2">Glycosyl transferase group 1</fullName>
    </submittedName>
</protein>
<dbReference type="CAZy" id="GT4">
    <property type="family name" value="Glycosyltransferase Family 4"/>
</dbReference>
<evidence type="ECO:0000313" key="3">
    <source>
        <dbReference type="Proteomes" id="UP000002696"/>
    </source>
</evidence>
<dbReference type="OrthoDB" id="9807414at2"/>
<dbReference type="eggNOG" id="COG0297">
    <property type="taxonomic scope" value="Bacteria"/>
</dbReference>
<dbReference type="BioCyc" id="BSUB633149:G1GM8-1152-MONOMER"/>
<dbReference type="PANTHER" id="PTHR12526">
    <property type="entry name" value="GLYCOSYLTRANSFERASE"/>
    <property type="match status" value="1"/>
</dbReference>
<dbReference type="Gene3D" id="3.40.50.2000">
    <property type="entry name" value="Glycogen Phosphorylase B"/>
    <property type="match status" value="2"/>
</dbReference>
<dbReference type="STRING" id="633149.Bresu_1154"/>
<accession>D9QP33</accession>